<reference evidence="2 3" key="1">
    <citation type="submission" date="2019-07" db="EMBL/GenBank/DDBJ databases">
        <title>Complete Genome Sequence of Leptotrichia goodfellowii Strain JCM 16774.</title>
        <authorList>
            <person name="Watanabe S."/>
            <person name="Cui L."/>
        </authorList>
    </citation>
    <scope>NUCLEOTIDE SEQUENCE [LARGE SCALE GENOMIC DNA]</scope>
    <source>
        <strain evidence="2 3">JCM16774</strain>
    </source>
</reference>
<evidence type="ECO:0000259" key="1">
    <source>
        <dbReference type="Pfam" id="PF11823"/>
    </source>
</evidence>
<protein>
    <recommendedName>
        <fullName evidence="1">Putative Se/S carrier protein-like domain-containing protein</fullName>
    </recommendedName>
</protein>
<organism evidence="2 3">
    <name type="scientific">Pseudoleptotrichia goodfellowii</name>
    <dbReference type="NCBI Taxonomy" id="157692"/>
    <lineage>
        <taxon>Bacteria</taxon>
        <taxon>Fusobacteriati</taxon>
        <taxon>Fusobacteriota</taxon>
        <taxon>Fusobacteriia</taxon>
        <taxon>Fusobacteriales</taxon>
        <taxon>Leptotrichiaceae</taxon>
        <taxon>Pseudoleptotrichia</taxon>
    </lineage>
</organism>
<proteinExistence type="predicted"/>
<dbReference type="InterPro" id="IPR021778">
    <property type="entry name" value="Se/S_carrier-like"/>
</dbReference>
<dbReference type="OrthoDB" id="3192849at2"/>
<dbReference type="KEGG" id="lgo:JCM16774_0875"/>
<dbReference type="Pfam" id="PF11823">
    <property type="entry name" value="Se_S_carrier"/>
    <property type="match status" value="1"/>
</dbReference>
<dbReference type="STRING" id="714315.GCA_000516535_00867"/>
<feature type="domain" description="Putative Se/S carrier protein-like" evidence="1">
    <location>
        <begin position="8"/>
        <end position="74"/>
    </location>
</feature>
<dbReference type="RefSeq" id="WP_026737373.1">
    <property type="nucleotide sequence ID" value="NZ_AP019822.1"/>
</dbReference>
<dbReference type="Proteomes" id="UP000321606">
    <property type="component" value="Chromosome"/>
</dbReference>
<gene>
    <name evidence="2" type="ORF">JCM16774_0875</name>
</gene>
<evidence type="ECO:0000313" key="3">
    <source>
        <dbReference type="Proteomes" id="UP000321606"/>
    </source>
</evidence>
<dbReference type="EMBL" id="AP019822">
    <property type="protein sequence ID" value="BBM35944.1"/>
    <property type="molecule type" value="Genomic_DNA"/>
</dbReference>
<evidence type="ECO:0000313" key="2">
    <source>
        <dbReference type="EMBL" id="BBM35944.1"/>
    </source>
</evidence>
<sequence>MIKTKDEGIVVFHNTHDAIKADNICMSKQIKAGLIPVHPSISLGCGFMLKTEWKDFSNLIKTLDDENINYKALYYSQKRGMKREVELLYEDKEDITTEK</sequence>
<name>A0A510J9W3_9FUSO</name>
<accession>A0A510J9W3</accession>
<dbReference type="AlphaFoldDB" id="A0A510J9W3"/>